<keyword evidence="6" id="KW-0677">Repeat</keyword>
<feature type="transmembrane region" description="Helical" evidence="15">
    <location>
        <begin position="83"/>
        <end position="102"/>
    </location>
</feature>
<evidence type="ECO:0000256" key="3">
    <source>
        <dbReference type="ARBA" id="ARBA00022568"/>
    </source>
</evidence>
<dbReference type="SUPFAM" id="SSF81324">
    <property type="entry name" value="Voltage-gated potassium channels"/>
    <property type="match status" value="1"/>
</dbReference>
<dbReference type="FunFam" id="1.20.120.350:FF:000012">
    <property type="entry name" value="Voltage-dependent T-type calcium channel subunit alpha"/>
    <property type="match status" value="1"/>
</dbReference>
<evidence type="ECO:0000256" key="5">
    <source>
        <dbReference type="ARBA" id="ARBA00022692"/>
    </source>
</evidence>
<evidence type="ECO:0000256" key="2">
    <source>
        <dbReference type="ARBA" id="ARBA00022448"/>
    </source>
</evidence>
<dbReference type="GeneTree" id="ENSGT00940000158594"/>
<feature type="transmembrane region" description="Helical" evidence="15">
    <location>
        <begin position="346"/>
        <end position="368"/>
    </location>
</feature>
<keyword evidence="11 15" id="KW-0472">Membrane</keyword>
<evidence type="ECO:0000256" key="8">
    <source>
        <dbReference type="ARBA" id="ARBA00022882"/>
    </source>
</evidence>
<dbReference type="GO" id="GO:0008331">
    <property type="term" value="F:high voltage-gated calcium channel activity"/>
    <property type="evidence" value="ECO:0007669"/>
    <property type="project" value="TreeGrafter"/>
</dbReference>
<keyword evidence="9 15" id="KW-1133">Transmembrane helix</keyword>
<dbReference type="Gene3D" id="1.10.287.70">
    <property type="match status" value="1"/>
</dbReference>
<keyword evidence="13" id="KW-0407">Ion channel</keyword>
<dbReference type="GO" id="GO:0005891">
    <property type="term" value="C:voltage-gated calcium channel complex"/>
    <property type="evidence" value="ECO:0007669"/>
    <property type="project" value="InterPro"/>
</dbReference>
<evidence type="ECO:0000313" key="18">
    <source>
        <dbReference type="Proteomes" id="UP000694565"/>
    </source>
</evidence>
<keyword evidence="18" id="KW-1185">Reference proteome</keyword>
<organism evidence="17 18">
    <name type="scientific">Cyclopterus lumpus</name>
    <name type="common">Lumpsucker</name>
    <dbReference type="NCBI Taxonomy" id="8103"/>
    <lineage>
        <taxon>Eukaryota</taxon>
        <taxon>Metazoa</taxon>
        <taxon>Chordata</taxon>
        <taxon>Craniata</taxon>
        <taxon>Vertebrata</taxon>
        <taxon>Euteleostomi</taxon>
        <taxon>Actinopterygii</taxon>
        <taxon>Neopterygii</taxon>
        <taxon>Teleostei</taxon>
        <taxon>Neoteleostei</taxon>
        <taxon>Acanthomorphata</taxon>
        <taxon>Eupercaria</taxon>
        <taxon>Perciformes</taxon>
        <taxon>Cottioidei</taxon>
        <taxon>Cottales</taxon>
        <taxon>Cyclopteridae</taxon>
        <taxon>Cyclopterus</taxon>
    </lineage>
</organism>
<dbReference type="Pfam" id="PF00520">
    <property type="entry name" value="Ion_trans"/>
    <property type="match status" value="1"/>
</dbReference>
<keyword evidence="2" id="KW-0813">Transport</keyword>
<feature type="transmembrane region" description="Helical" evidence="15">
    <location>
        <begin position="211"/>
        <end position="235"/>
    </location>
</feature>
<feature type="transmembrane region" description="Helical" evidence="15">
    <location>
        <begin position="374"/>
        <end position="399"/>
    </location>
</feature>
<comment type="subcellular location">
    <subcellularLocation>
        <location evidence="1">Membrane</location>
        <topology evidence="1">Multi-pass membrane protein</topology>
    </subcellularLocation>
</comment>
<evidence type="ECO:0000256" key="11">
    <source>
        <dbReference type="ARBA" id="ARBA00023136"/>
    </source>
</evidence>
<sequence>ETNGEECPVPLGSISLAGLGQSEEYGFADDIIEEVGPGDDVSIGSDLSTLVLPFPELAPVVFFCLKQTTCPRNWCIRMVSSPYPFFHCIMVILLNCVTLGMYQPCENIDCTSDRCQILQAFDAFIYIFFALEMVIKMVALGIFGRRCYLGDTWNRLDFFIVMSGMVEYSLDLQNINLSAIRTVRVLRPLKAINRVPSMRILVNLLLDTLPMLGNVLLLCFFVFFIFGIIGVQLWAGLLRNRCYLEENFNLSSGMTLPAPYYHLEEDDERPFICSLASDNGIMSCADVPARREGGRTCCLDREDPLANGSGAGEAVGLCINWNQYYTRCHTGSKNPHKGAINFDNIVYAWIVIFQVITLEGWVEIMYYVMDAHSFYNFIYFILLIIIGSFFMINLCLVVIATQFSETKQREHQLMQEQRAQCLSSSTLASMAEPGDCYEEIFQLVCHVLRKAKRRSAALYYQLRGKPLPAGGGRGNRRGGGNVNGERHHSRHPKSESEGHVNMFCIYM</sequence>
<name>A0A8C2ZGP9_CYCLU</name>
<evidence type="ECO:0000256" key="1">
    <source>
        <dbReference type="ARBA" id="ARBA00004141"/>
    </source>
</evidence>
<dbReference type="InterPro" id="IPR005821">
    <property type="entry name" value="Ion_trans_dom"/>
</dbReference>
<evidence type="ECO:0000256" key="15">
    <source>
        <dbReference type="SAM" id="Phobius"/>
    </source>
</evidence>
<evidence type="ECO:0000259" key="16">
    <source>
        <dbReference type="Pfam" id="PF00520"/>
    </source>
</evidence>
<dbReference type="Ensembl" id="ENSCLMT00005028057.1">
    <property type="protein sequence ID" value="ENSCLMP00005026887.1"/>
    <property type="gene ID" value="ENSCLMG00005013103.1"/>
</dbReference>
<accession>A0A8C2ZGP9</accession>
<dbReference type="InterPro" id="IPR005445">
    <property type="entry name" value="VDCC_T_a1"/>
</dbReference>
<feature type="region of interest" description="Disordered" evidence="14">
    <location>
        <begin position="469"/>
        <end position="496"/>
    </location>
</feature>
<keyword evidence="5 15" id="KW-0812">Transmembrane</keyword>
<evidence type="ECO:0000256" key="9">
    <source>
        <dbReference type="ARBA" id="ARBA00022989"/>
    </source>
</evidence>
<evidence type="ECO:0000256" key="10">
    <source>
        <dbReference type="ARBA" id="ARBA00023065"/>
    </source>
</evidence>
<evidence type="ECO:0000256" key="4">
    <source>
        <dbReference type="ARBA" id="ARBA00022673"/>
    </source>
</evidence>
<evidence type="ECO:0000256" key="13">
    <source>
        <dbReference type="ARBA" id="ARBA00023303"/>
    </source>
</evidence>
<dbReference type="InterPro" id="IPR027359">
    <property type="entry name" value="Volt_channel_dom_sf"/>
</dbReference>
<protein>
    <recommendedName>
        <fullName evidence="16">Ion transport domain-containing protein</fullName>
    </recommendedName>
</protein>
<evidence type="ECO:0000313" key="17">
    <source>
        <dbReference type="Ensembl" id="ENSCLMP00005026887.1"/>
    </source>
</evidence>
<dbReference type="Proteomes" id="UP000694565">
    <property type="component" value="Unplaced"/>
</dbReference>
<dbReference type="InterPro" id="IPR050599">
    <property type="entry name" value="VDCC_alpha-1_subunit"/>
</dbReference>
<feature type="compositionally biased region" description="Gly residues" evidence="14">
    <location>
        <begin position="469"/>
        <end position="482"/>
    </location>
</feature>
<keyword evidence="10" id="KW-0406">Ion transport</keyword>
<feature type="domain" description="Ion transport" evidence="16">
    <location>
        <begin position="85"/>
        <end position="410"/>
    </location>
</feature>
<reference evidence="17" key="2">
    <citation type="submission" date="2025-09" db="UniProtKB">
        <authorList>
            <consortium name="Ensembl"/>
        </authorList>
    </citation>
    <scope>IDENTIFICATION</scope>
</reference>
<keyword evidence="7" id="KW-0106">Calcium</keyword>
<dbReference type="PANTHER" id="PTHR45628:SF39">
    <property type="entry name" value="VOLTAGE-DEPENDENT T-TYPE CALCIUM CHANNEL SUBUNIT ALPHA-1I"/>
    <property type="match status" value="1"/>
</dbReference>
<keyword evidence="12" id="KW-0325">Glycoprotein</keyword>
<keyword evidence="4" id="KW-0107">Calcium channel</keyword>
<evidence type="ECO:0000256" key="7">
    <source>
        <dbReference type="ARBA" id="ARBA00022837"/>
    </source>
</evidence>
<proteinExistence type="predicted"/>
<dbReference type="Gene3D" id="1.20.120.350">
    <property type="entry name" value="Voltage-gated potassium channels. Chain C"/>
    <property type="match status" value="1"/>
</dbReference>
<evidence type="ECO:0000256" key="6">
    <source>
        <dbReference type="ARBA" id="ARBA00022737"/>
    </source>
</evidence>
<dbReference type="PANTHER" id="PTHR45628">
    <property type="entry name" value="VOLTAGE-DEPENDENT CALCIUM CHANNEL TYPE A SUBUNIT ALPHA-1"/>
    <property type="match status" value="1"/>
</dbReference>
<evidence type="ECO:0000256" key="12">
    <source>
        <dbReference type="ARBA" id="ARBA00023180"/>
    </source>
</evidence>
<dbReference type="PRINTS" id="PR01629">
    <property type="entry name" value="TVDCCALPHA1"/>
</dbReference>
<dbReference type="FunFam" id="1.10.287.70:FF:000014">
    <property type="entry name" value="Voltage-dependent T-type calcium channel subunit alpha"/>
    <property type="match status" value="1"/>
</dbReference>
<keyword evidence="8" id="KW-0851">Voltage-gated channel</keyword>
<reference evidence="17" key="1">
    <citation type="submission" date="2025-08" db="UniProtKB">
        <authorList>
            <consortium name="Ensembl"/>
        </authorList>
    </citation>
    <scope>IDENTIFICATION</scope>
</reference>
<dbReference type="GO" id="GO:0098703">
    <property type="term" value="P:calcium ion import across plasma membrane"/>
    <property type="evidence" value="ECO:0007669"/>
    <property type="project" value="TreeGrafter"/>
</dbReference>
<feature type="transmembrane region" description="Helical" evidence="15">
    <location>
        <begin position="123"/>
        <end position="143"/>
    </location>
</feature>
<evidence type="ECO:0000256" key="14">
    <source>
        <dbReference type="SAM" id="MobiDB-lite"/>
    </source>
</evidence>
<dbReference type="AlphaFoldDB" id="A0A8C2ZGP9"/>
<keyword evidence="3" id="KW-0109">Calcium transport</keyword>